<dbReference type="AlphaFoldDB" id="A0A1R1PKV2"/>
<proteinExistence type="predicted"/>
<name>A0A1R1PKV2_ZANCU</name>
<keyword evidence="2" id="KW-1185">Reference proteome</keyword>
<evidence type="ECO:0000313" key="2">
    <source>
        <dbReference type="Proteomes" id="UP000188320"/>
    </source>
</evidence>
<gene>
    <name evidence="1" type="ORF">AX774_g4977</name>
</gene>
<dbReference type="OrthoDB" id="10619575at2759"/>
<dbReference type="EMBL" id="LSSK01000866">
    <property type="protein sequence ID" value="OMH81586.1"/>
    <property type="molecule type" value="Genomic_DNA"/>
</dbReference>
<dbReference type="Proteomes" id="UP000188320">
    <property type="component" value="Unassembled WGS sequence"/>
</dbReference>
<reference evidence="2" key="1">
    <citation type="submission" date="2017-01" db="EMBL/GenBank/DDBJ databases">
        <authorList>
            <person name="Wang Y."/>
            <person name="White M."/>
            <person name="Kvist S."/>
            <person name="Moncalvo J.-M."/>
        </authorList>
    </citation>
    <scope>NUCLEOTIDE SEQUENCE [LARGE SCALE GENOMIC DNA]</scope>
    <source>
        <strain evidence="2">COL-18-3</strain>
    </source>
</reference>
<evidence type="ECO:0000313" key="1">
    <source>
        <dbReference type="EMBL" id="OMH81586.1"/>
    </source>
</evidence>
<accession>A0A1R1PKV2</accession>
<comment type="caution">
    <text evidence="1">The sequence shown here is derived from an EMBL/GenBank/DDBJ whole genome shotgun (WGS) entry which is preliminary data.</text>
</comment>
<protein>
    <submittedName>
        <fullName evidence="1">Uncharacterized protein</fullName>
    </submittedName>
</protein>
<organism evidence="1 2">
    <name type="scientific">Zancudomyces culisetae</name>
    <name type="common">Gut fungus</name>
    <name type="synonym">Smittium culisetae</name>
    <dbReference type="NCBI Taxonomy" id="1213189"/>
    <lineage>
        <taxon>Eukaryota</taxon>
        <taxon>Fungi</taxon>
        <taxon>Fungi incertae sedis</taxon>
        <taxon>Zoopagomycota</taxon>
        <taxon>Kickxellomycotina</taxon>
        <taxon>Harpellomycetes</taxon>
        <taxon>Harpellales</taxon>
        <taxon>Legeriomycetaceae</taxon>
        <taxon>Zancudomyces</taxon>
    </lineage>
</organism>
<sequence length="196" mass="22076">MFCVKFINGLFSKKVEPEGSYELYNHDDDNQGVGPTSTIETPTTLRLKETGQRRPLSITSEYGFDSIIQDGQAVYNHLYSVRAMADNIDMVQELKEIGVSHLYPPLPFKKGDKINIVSKVNSRVFVGYIDTNTCSEKSALEDMAMETNDVLKFKQLGFVPRSLVKKLSTKQRKRGYERPTNYSEATLTSFNVGLAS</sequence>